<keyword evidence="7 9" id="KW-0472">Membrane</keyword>
<feature type="transmembrane region" description="Helical" evidence="9">
    <location>
        <begin position="279"/>
        <end position="299"/>
    </location>
</feature>
<sequence>MPPGSFSSLFSGNTDARTAILQNLLIAAIVMAGLYIGRDVLLPLALAILLAFVLTPPLVFLRKLKVPRVIGVTLLVSASFALIVGMGWFMSQQVTELAGDLPRYQYTLSKKIDAFRKTTARSPALEKATDTLRRLQEQLEADRDENDGQDTQERRDEQAKPAPIPVQVIGDDDGVLPVYQNIIETLLPPLATIGIVFLFCVFILMQREDLRDRAIRLVGSSDLQRTTGAMNDAARRLSQYFLRQLLINSLYGVFIGCGLWLIGVPSPAVWGLLAALMRFVPYIGSYIAAAFPLLLAAAVDPGWDTFLMTGALYLISEPVMGQVVEPLVYGHGTGLSPIAVVGSTIFWTWLWGPLGLLLAMPITVCLMVLGRHVEGLQFLEVLLGDRPALSPQQSFYQRALTGDAAESTYQAELCLKDQSLQSYLDNIAVGGLQLAQADYKRGTLETEQISRIANTVEEVIANLGHLGPKRWFSVLRREDPDEREVEREAAEVVEEHEGEEGLAHLLALEEERGVDDAQDLLMVEKDKLPKEWQVETPVLCIGGRTRLDEAAGAMLAELLKKRGLGAEAIGPDAISAGNITSLQQTKAKLVCLSYLGLEESPAHLRYLIMRLRRILPTECTILVGYWVEDADDKELAEVKLAANADAYATSLREAVDYCVDQANEAAGVEPGATEVSNSKPIKPGKTNGKKSGGQTSADKVA</sequence>
<dbReference type="Proteomes" id="UP001597102">
    <property type="component" value="Unassembled WGS sequence"/>
</dbReference>
<feature type="compositionally biased region" description="Polar residues" evidence="8">
    <location>
        <begin position="692"/>
        <end position="701"/>
    </location>
</feature>
<feature type="transmembrane region" description="Helical" evidence="9">
    <location>
        <begin position="68"/>
        <end position="90"/>
    </location>
</feature>
<proteinExistence type="inferred from homology"/>
<dbReference type="Pfam" id="PF01594">
    <property type="entry name" value="AI-2E_transport"/>
    <property type="match status" value="2"/>
</dbReference>
<feature type="transmembrane region" description="Helical" evidence="9">
    <location>
        <begin position="42"/>
        <end position="61"/>
    </location>
</feature>
<evidence type="ECO:0000256" key="7">
    <source>
        <dbReference type="ARBA" id="ARBA00023136"/>
    </source>
</evidence>
<evidence type="ECO:0000313" key="10">
    <source>
        <dbReference type="EMBL" id="MFD0985591.1"/>
    </source>
</evidence>
<keyword evidence="4" id="KW-1003">Cell membrane</keyword>
<evidence type="ECO:0000256" key="9">
    <source>
        <dbReference type="SAM" id="Phobius"/>
    </source>
</evidence>
<dbReference type="InterPro" id="IPR002549">
    <property type="entry name" value="AI-2E-like"/>
</dbReference>
<feature type="transmembrane region" description="Helical" evidence="9">
    <location>
        <begin position="186"/>
        <end position="205"/>
    </location>
</feature>
<evidence type="ECO:0000256" key="3">
    <source>
        <dbReference type="ARBA" id="ARBA00022448"/>
    </source>
</evidence>
<feature type="region of interest" description="Disordered" evidence="8">
    <location>
        <begin position="668"/>
        <end position="701"/>
    </location>
</feature>
<comment type="subcellular location">
    <subcellularLocation>
        <location evidence="1">Cell membrane</location>
        <topology evidence="1">Multi-pass membrane protein</topology>
    </subcellularLocation>
</comment>
<feature type="transmembrane region" description="Helical" evidence="9">
    <location>
        <begin position="20"/>
        <end position="36"/>
    </location>
</feature>
<evidence type="ECO:0000256" key="6">
    <source>
        <dbReference type="ARBA" id="ARBA00022989"/>
    </source>
</evidence>
<evidence type="ECO:0000256" key="4">
    <source>
        <dbReference type="ARBA" id="ARBA00022475"/>
    </source>
</evidence>
<dbReference type="PANTHER" id="PTHR21716">
    <property type="entry name" value="TRANSMEMBRANE PROTEIN"/>
    <property type="match status" value="1"/>
</dbReference>
<evidence type="ECO:0000256" key="2">
    <source>
        <dbReference type="ARBA" id="ARBA00009773"/>
    </source>
</evidence>
<accession>A0ABW3J5I5</accession>
<feature type="transmembrane region" description="Helical" evidence="9">
    <location>
        <begin position="245"/>
        <end position="273"/>
    </location>
</feature>
<dbReference type="EMBL" id="JBHTJO010000001">
    <property type="protein sequence ID" value="MFD0985591.1"/>
    <property type="molecule type" value="Genomic_DNA"/>
</dbReference>
<protein>
    <submittedName>
        <fullName evidence="10">AI-2E family transporter</fullName>
    </submittedName>
</protein>
<reference evidence="11" key="1">
    <citation type="journal article" date="2019" name="Int. J. Syst. Evol. Microbiol.">
        <title>The Global Catalogue of Microorganisms (GCM) 10K type strain sequencing project: providing services to taxonomists for standard genome sequencing and annotation.</title>
        <authorList>
            <consortium name="The Broad Institute Genomics Platform"/>
            <consortium name="The Broad Institute Genome Sequencing Center for Infectious Disease"/>
            <person name="Wu L."/>
            <person name="Ma J."/>
        </authorList>
    </citation>
    <scope>NUCLEOTIDE SEQUENCE [LARGE SCALE GENOMIC DNA]</scope>
    <source>
        <strain evidence="11">CCUG 61697</strain>
    </source>
</reference>
<gene>
    <name evidence="10" type="ORF">ACFQ2F_00580</name>
</gene>
<evidence type="ECO:0000313" key="11">
    <source>
        <dbReference type="Proteomes" id="UP001597102"/>
    </source>
</evidence>
<keyword evidence="5 9" id="KW-0812">Transmembrane</keyword>
<feature type="transmembrane region" description="Helical" evidence="9">
    <location>
        <begin position="344"/>
        <end position="369"/>
    </location>
</feature>
<feature type="region of interest" description="Disordered" evidence="8">
    <location>
        <begin position="138"/>
        <end position="163"/>
    </location>
</feature>
<name>A0ABW3J5I5_9HYPH</name>
<organism evidence="10 11">
    <name type="scientific">Methyloligella solikamskensis</name>
    <dbReference type="NCBI Taxonomy" id="1177756"/>
    <lineage>
        <taxon>Bacteria</taxon>
        <taxon>Pseudomonadati</taxon>
        <taxon>Pseudomonadota</taxon>
        <taxon>Alphaproteobacteria</taxon>
        <taxon>Hyphomicrobiales</taxon>
        <taxon>Hyphomicrobiaceae</taxon>
        <taxon>Methyloligella</taxon>
    </lineage>
</organism>
<evidence type="ECO:0000256" key="1">
    <source>
        <dbReference type="ARBA" id="ARBA00004651"/>
    </source>
</evidence>
<comment type="similarity">
    <text evidence="2">Belongs to the autoinducer-2 exporter (AI-2E) (TC 2.A.86) family.</text>
</comment>
<comment type="caution">
    <text evidence="10">The sequence shown here is derived from an EMBL/GenBank/DDBJ whole genome shotgun (WGS) entry which is preliminary data.</text>
</comment>
<keyword evidence="11" id="KW-1185">Reference proteome</keyword>
<dbReference type="PANTHER" id="PTHR21716:SF53">
    <property type="entry name" value="PERMEASE PERM-RELATED"/>
    <property type="match status" value="1"/>
</dbReference>
<evidence type="ECO:0000256" key="5">
    <source>
        <dbReference type="ARBA" id="ARBA00022692"/>
    </source>
</evidence>
<keyword evidence="6 9" id="KW-1133">Transmembrane helix</keyword>
<keyword evidence="3" id="KW-0813">Transport</keyword>
<dbReference type="RefSeq" id="WP_379084156.1">
    <property type="nucleotide sequence ID" value="NZ_JBHTJO010000001.1"/>
</dbReference>
<evidence type="ECO:0000256" key="8">
    <source>
        <dbReference type="SAM" id="MobiDB-lite"/>
    </source>
</evidence>